<feature type="compositionally biased region" description="Basic and acidic residues" evidence="2">
    <location>
        <begin position="194"/>
        <end position="207"/>
    </location>
</feature>
<feature type="compositionally biased region" description="Polar residues" evidence="2">
    <location>
        <begin position="424"/>
        <end position="438"/>
    </location>
</feature>
<feature type="compositionally biased region" description="Basic residues" evidence="2">
    <location>
        <begin position="8"/>
        <end position="20"/>
    </location>
</feature>
<feature type="coiled-coil region" evidence="1">
    <location>
        <begin position="1211"/>
        <end position="1248"/>
    </location>
</feature>
<feature type="compositionally biased region" description="Polar residues" evidence="2">
    <location>
        <begin position="1560"/>
        <end position="1569"/>
    </location>
</feature>
<keyword evidence="5" id="KW-1185">Reference proteome</keyword>
<keyword evidence="3" id="KW-1133">Transmembrane helix</keyword>
<gene>
    <name evidence="4" type="ORF">TWF506_004444</name>
</gene>
<evidence type="ECO:0000313" key="4">
    <source>
        <dbReference type="EMBL" id="KAK6498205.1"/>
    </source>
</evidence>
<feature type="compositionally biased region" description="Pro residues" evidence="2">
    <location>
        <begin position="1677"/>
        <end position="1689"/>
    </location>
</feature>
<feature type="compositionally biased region" description="Polar residues" evidence="2">
    <location>
        <begin position="1608"/>
        <end position="1620"/>
    </location>
</feature>
<feature type="compositionally biased region" description="Polar residues" evidence="2">
    <location>
        <begin position="1811"/>
        <end position="1821"/>
    </location>
</feature>
<evidence type="ECO:0000256" key="1">
    <source>
        <dbReference type="SAM" id="Coils"/>
    </source>
</evidence>
<feature type="region of interest" description="Disordered" evidence="2">
    <location>
        <begin position="1136"/>
        <end position="1169"/>
    </location>
</feature>
<feature type="region of interest" description="Disordered" evidence="2">
    <location>
        <begin position="1319"/>
        <end position="1929"/>
    </location>
</feature>
<reference evidence="4 5" key="1">
    <citation type="submission" date="2019-10" db="EMBL/GenBank/DDBJ databases">
        <authorList>
            <person name="Palmer J.M."/>
        </authorList>
    </citation>
    <scope>NUCLEOTIDE SEQUENCE [LARGE SCALE GENOMIC DNA]</scope>
    <source>
        <strain evidence="4 5">TWF506</strain>
    </source>
</reference>
<feature type="compositionally biased region" description="Low complexity" evidence="2">
    <location>
        <begin position="1628"/>
        <end position="1646"/>
    </location>
</feature>
<dbReference type="EMBL" id="JAVHJM010000014">
    <property type="protein sequence ID" value="KAK6498205.1"/>
    <property type="molecule type" value="Genomic_DNA"/>
</dbReference>
<feature type="compositionally biased region" description="Polar residues" evidence="2">
    <location>
        <begin position="1359"/>
        <end position="1379"/>
    </location>
</feature>
<proteinExistence type="predicted"/>
<feature type="compositionally biased region" description="Basic and acidic residues" evidence="2">
    <location>
        <begin position="647"/>
        <end position="659"/>
    </location>
</feature>
<feature type="compositionally biased region" description="Polar residues" evidence="2">
    <location>
        <begin position="1862"/>
        <end position="1885"/>
    </location>
</feature>
<feature type="compositionally biased region" description="Basic and acidic residues" evidence="2">
    <location>
        <begin position="234"/>
        <end position="245"/>
    </location>
</feature>
<evidence type="ECO:0000256" key="2">
    <source>
        <dbReference type="SAM" id="MobiDB-lite"/>
    </source>
</evidence>
<feature type="compositionally biased region" description="Basic and acidic residues" evidence="2">
    <location>
        <begin position="319"/>
        <end position="333"/>
    </location>
</feature>
<feature type="transmembrane region" description="Helical" evidence="3">
    <location>
        <begin position="491"/>
        <end position="510"/>
    </location>
</feature>
<feature type="compositionally biased region" description="Polar residues" evidence="2">
    <location>
        <begin position="1918"/>
        <end position="1929"/>
    </location>
</feature>
<keyword evidence="1" id="KW-0175">Coiled coil</keyword>
<evidence type="ECO:0000313" key="5">
    <source>
        <dbReference type="Proteomes" id="UP001307849"/>
    </source>
</evidence>
<sequence>MGRGSQKNPKKKSKASRRISRAGSSSGSSSGGRTPGRGGRANIVLKKQTSLRSASAGIEEYGTSPIPPETNLRGSEHQDNITPRSESSGKDLGWDEDIDTATQSFGEDTQTGGYEYAEMDSEGYEADRSGDAWSLNQLVRDGVHAIRDFVEGGMREARQYLPSPGDSQNPERYETDGVVEEPRPSSGKQAAVRKGREESTVPKENTEKTLLQPDDSNKVAAKEKTGLRMAGSRSSKDEKGGDKKNTNLLTPPPFNRRPTKPRRAGTPSRGGRGRFRPGTNTGPDVNVPPVDSTAKKPTEGTGTGVDGGKPKVPATRPKAPVDRAKTPPKEGRSRPRKKPGQPRRLPSPGRKVMRPDSPGARGRPTQMHAAKPPRPRQRGVLMLGDVLPSGMSLNQLRNPPGLNAVPAPPPLPGTPAINLVPPSEDSSITRSFISTDSLTPPEEKGWRDPKSRRPGGPPMIEPRFGKGRGPPGDPDTQLEPIFECPGCPDSGAMVVAVILVLIFTLTWVLGTRRKQKSKEREIREAKKSRLTKLIESDAAQKLLSRLPSAVTDKAAVVGTKLGGLGGLLKTVDEAVPISERVGFADPITMGREDIERATSVDHRAEVLKQLGLPKTASWEDISVHINGNKTTRYQTRKRITSVRRVCSKDGTCDSKENRRTSTRATLPPLPRDPKTTTSEGASASAGYRKNPNRDINKKTLMKVKPEKWGRKDWQLYTRIPSDIFWCPTVNVRECLPPGQDSDAAVADVLTEIERTLDYFGNLVKKQKEFRDTQGEKHTAAVPENRPTLPPTTTTGTSSLLLGSITSLPADGTYMASFFGWIGWLLSWFKGLWDYITAGCRGSWDFVNYMLEGYARWDDFIIRLGLAGGFIKRRYLQHPAIRGISLEGVNTDALAALVISKSIFVLQYWFPPLKYYINDHFFNAYFPGKVITILRAIIWYQLSTAQFLVVLMWPATIALRISHIFFKIISSTYRNYYKEQSLVARRGNQTDPRILNAMRQSINHMVSRVDLGLVEEIGGFSWLGASTFSGQWLLKWIVIHFWGFLKASCLWWFSVPNLIFKMMTIIASRELQRLGFWNGTYQIWREFVKPPVMLVVWTIFIARVATVSTIFLLYKSRDRVKRSVRRFFIIIGFRRKDRNSESDPKPPETPRRNPGDGSFTTPGGTRHPVPYTIDRKLLRSEHKVQRSLQVKFRQEQRLRGLRVMAAEARFNIDRLRGEISDSSTQASRAEEARAEMRNLQMLLDEIKVNMGQTLTRVLEATRTFQRSQVEYEQDQRSFSNGINVERYRAHDFRGDSVFKDLAPSEARVAIESSIRDMGIRLRGPRLPPSVAEGPPLVSQTVDQGTESTNMPPETGPAPNVTGTGPTATRPTVTGNQSVQIPPTTATPATTNHRTEGTAGEAPRQEPPADGIRLPSTTGAPPTGETRAPRGLLGTEVSPQPPAGGQRLETTQEAPNDLPTTNGGTRPQPGGSMPAAPQGGATPRPTNGNTGTRTETRTEAGAGAGTRTRTGTGNENGAGNRAGNGNGNQTGTRNQGTGTGIQAGTGNETGTGTVILPAPPVRTQQNTTAGPVNTEAVGVAETRPLPDRPSVANIVRNMGGGVRTPGGQEQPRTTGPSNTTTVPPAPTIPGPSNTGGPVPGVPGSASSTAILPGGDVQRPPGTQAPETTGGQDPFASFDPPSPVEPGHPGLPPTSTAPVQPPGALGRGPSPYNDAQDPPRPGTQGSQIPQPSNREGPHRRRRPNPLTQATTETRSQPRTTADAGTSFPPADHSPWHSAQESSGLSPLNTTATSPGSQLLHIPDFGFRRPPGSLRPSSNLNSVGVTLTPPRPSPPATGLPGTRQQSPFTERFSPSRFGWADRRQGEGSTTGASSPVGQQAASQQPGTQLPSAPQPPASGASNPSAPPGIPQTAPGNRADGPSTGNQGPPGNRR</sequence>
<organism evidence="4 5">
    <name type="scientific">Arthrobotrys conoides</name>
    <dbReference type="NCBI Taxonomy" id="74498"/>
    <lineage>
        <taxon>Eukaryota</taxon>
        <taxon>Fungi</taxon>
        <taxon>Dikarya</taxon>
        <taxon>Ascomycota</taxon>
        <taxon>Pezizomycotina</taxon>
        <taxon>Orbiliomycetes</taxon>
        <taxon>Orbiliales</taxon>
        <taxon>Orbiliaceae</taxon>
        <taxon>Arthrobotrys</taxon>
    </lineage>
</organism>
<feature type="region of interest" description="Disordered" evidence="2">
    <location>
        <begin position="422"/>
        <end position="475"/>
    </location>
</feature>
<feature type="compositionally biased region" description="Gly residues" evidence="2">
    <location>
        <begin position="29"/>
        <end position="39"/>
    </location>
</feature>
<feature type="region of interest" description="Disordered" evidence="2">
    <location>
        <begin position="1"/>
        <end position="96"/>
    </location>
</feature>
<feature type="compositionally biased region" description="Polar residues" evidence="2">
    <location>
        <begin position="1720"/>
        <end position="1730"/>
    </location>
</feature>
<evidence type="ECO:0000256" key="3">
    <source>
        <dbReference type="SAM" id="Phobius"/>
    </source>
</evidence>
<feature type="compositionally biased region" description="Low complexity" evidence="2">
    <location>
        <begin position="1477"/>
        <end position="1511"/>
    </location>
</feature>
<comment type="caution">
    <text evidence="4">The sequence shown here is derived from an EMBL/GenBank/DDBJ whole genome shotgun (WGS) entry which is preliminary data.</text>
</comment>
<name>A0AAN8RIC8_9PEZI</name>
<feature type="compositionally biased region" description="Gly residues" evidence="2">
    <location>
        <begin position="1512"/>
        <end position="1526"/>
    </location>
</feature>
<keyword evidence="3" id="KW-0812">Transmembrane</keyword>
<feature type="compositionally biased region" description="Basic and acidic residues" evidence="2">
    <location>
        <begin position="1137"/>
        <end position="1153"/>
    </location>
</feature>
<dbReference type="Proteomes" id="UP001307849">
    <property type="component" value="Unassembled WGS sequence"/>
</dbReference>
<feature type="transmembrane region" description="Helical" evidence="3">
    <location>
        <begin position="1031"/>
        <end position="1052"/>
    </location>
</feature>
<feature type="compositionally biased region" description="Polar residues" evidence="2">
    <location>
        <begin position="1336"/>
        <end position="1350"/>
    </location>
</feature>
<protein>
    <submittedName>
        <fullName evidence="4">Uncharacterized protein</fullName>
    </submittedName>
</protein>
<feature type="compositionally biased region" description="Basic and acidic residues" evidence="2">
    <location>
        <begin position="215"/>
        <end position="226"/>
    </location>
</feature>
<feature type="compositionally biased region" description="Basic and acidic residues" evidence="2">
    <location>
        <begin position="441"/>
        <end position="451"/>
    </location>
</feature>
<feature type="region of interest" description="Disordered" evidence="2">
    <location>
        <begin position="773"/>
        <end position="794"/>
    </location>
</feature>
<feature type="compositionally biased region" description="Basic and acidic residues" evidence="2">
    <location>
        <begin position="169"/>
        <end position="183"/>
    </location>
</feature>
<feature type="compositionally biased region" description="Low complexity" evidence="2">
    <location>
        <begin position="1380"/>
        <end position="1389"/>
    </location>
</feature>
<feature type="compositionally biased region" description="Polar residues" evidence="2">
    <location>
        <begin position="1742"/>
        <end position="1760"/>
    </location>
</feature>
<feature type="compositionally biased region" description="Polar residues" evidence="2">
    <location>
        <begin position="1446"/>
        <end position="1463"/>
    </location>
</feature>
<feature type="region of interest" description="Disordered" evidence="2">
    <location>
        <begin position="156"/>
        <end position="379"/>
    </location>
</feature>
<feature type="compositionally biased region" description="Polar residues" evidence="2">
    <location>
        <begin position="1773"/>
        <end position="1793"/>
    </location>
</feature>
<keyword evidence="3" id="KW-0472">Membrane</keyword>
<accession>A0AAN8RIC8</accession>
<feature type="region of interest" description="Disordered" evidence="2">
    <location>
        <begin position="647"/>
        <end position="698"/>
    </location>
</feature>
<feature type="transmembrane region" description="Helical" evidence="3">
    <location>
        <begin position="1093"/>
        <end position="1113"/>
    </location>
</feature>
<feature type="compositionally biased region" description="Gly residues" evidence="2">
    <location>
        <begin position="1535"/>
        <end position="1547"/>
    </location>
</feature>